<feature type="domain" description="Clp ATPase C-terminal" evidence="4">
    <location>
        <begin position="27"/>
        <end position="116"/>
    </location>
</feature>
<dbReference type="AlphaFoldDB" id="A0A2C6KFC6"/>
<dbReference type="Pfam" id="PF10431">
    <property type="entry name" value="ClpB_D2-small"/>
    <property type="match status" value="1"/>
</dbReference>
<dbReference type="GO" id="GO:0016887">
    <property type="term" value="F:ATP hydrolysis activity"/>
    <property type="evidence" value="ECO:0007669"/>
    <property type="project" value="TreeGrafter"/>
</dbReference>
<dbReference type="SMART" id="SM01086">
    <property type="entry name" value="ClpB_D2-small"/>
    <property type="match status" value="1"/>
</dbReference>
<dbReference type="GO" id="GO:0005737">
    <property type="term" value="C:cytoplasm"/>
    <property type="evidence" value="ECO:0007669"/>
    <property type="project" value="TreeGrafter"/>
</dbReference>
<dbReference type="OrthoDB" id="987204at2759"/>
<protein>
    <submittedName>
        <fullName evidence="5">Heat shock</fullName>
    </submittedName>
</protein>
<evidence type="ECO:0000313" key="5">
    <source>
        <dbReference type="EMBL" id="PHJ15083.1"/>
    </source>
</evidence>
<dbReference type="GO" id="GO:0005524">
    <property type="term" value="F:ATP binding"/>
    <property type="evidence" value="ECO:0007669"/>
    <property type="project" value="UniProtKB-KW"/>
</dbReference>
<evidence type="ECO:0000256" key="3">
    <source>
        <dbReference type="SAM" id="MobiDB-lite"/>
    </source>
</evidence>
<proteinExistence type="predicted"/>
<feature type="compositionally biased region" description="Acidic residues" evidence="3">
    <location>
        <begin position="170"/>
        <end position="181"/>
    </location>
</feature>
<dbReference type="PANTHER" id="PTHR11638">
    <property type="entry name" value="ATP-DEPENDENT CLP PROTEASE"/>
    <property type="match status" value="1"/>
</dbReference>
<keyword evidence="2" id="KW-0067">ATP-binding</keyword>
<dbReference type="GO" id="GO:0034605">
    <property type="term" value="P:cellular response to heat"/>
    <property type="evidence" value="ECO:0007669"/>
    <property type="project" value="TreeGrafter"/>
</dbReference>
<dbReference type="GeneID" id="94434417"/>
<accession>A0A2C6KFC6</accession>
<dbReference type="InterPro" id="IPR027417">
    <property type="entry name" value="P-loop_NTPase"/>
</dbReference>
<feature type="region of interest" description="Disordered" evidence="3">
    <location>
        <begin position="155"/>
        <end position="227"/>
    </location>
</feature>
<feature type="compositionally biased region" description="Polar residues" evidence="3">
    <location>
        <begin position="199"/>
        <end position="215"/>
    </location>
</feature>
<name>A0A2C6KFC6_9APIC</name>
<dbReference type="InterPro" id="IPR019489">
    <property type="entry name" value="Clp_ATPase_C"/>
</dbReference>
<dbReference type="Proteomes" id="UP000221165">
    <property type="component" value="Unassembled WGS sequence"/>
</dbReference>
<evidence type="ECO:0000256" key="1">
    <source>
        <dbReference type="ARBA" id="ARBA00022741"/>
    </source>
</evidence>
<dbReference type="SMR" id="A0A2C6KFC6"/>
<keyword evidence="6" id="KW-1185">Reference proteome</keyword>
<comment type="caution">
    <text evidence="5">The sequence shown here is derived from an EMBL/GenBank/DDBJ whole genome shotgun (WGS) entry which is preliminary data.</text>
</comment>
<dbReference type="VEuPathDB" id="ToxoDB:CSUI_011105"/>
<keyword evidence="5" id="KW-0346">Stress response</keyword>
<dbReference type="InterPro" id="IPR050130">
    <property type="entry name" value="ClpA_ClpB"/>
</dbReference>
<gene>
    <name evidence="5" type="ORF">CSUI_011105</name>
</gene>
<organism evidence="5 6">
    <name type="scientific">Cystoisospora suis</name>
    <dbReference type="NCBI Taxonomy" id="483139"/>
    <lineage>
        <taxon>Eukaryota</taxon>
        <taxon>Sar</taxon>
        <taxon>Alveolata</taxon>
        <taxon>Apicomplexa</taxon>
        <taxon>Conoidasida</taxon>
        <taxon>Coccidia</taxon>
        <taxon>Eucoccidiorida</taxon>
        <taxon>Eimeriorina</taxon>
        <taxon>Sarcocystidae</taxon>
        <taxon>Cystoisospora</taxon>
    </lineage>
</organism>
<evidence type="ECO:0000313" key="6">
    <source>
        <dbReference type="Proteomes" id="UP000221165"/>
    </source>
</evidence>
<dbReference type="EMBL" id="MIGC01009689">
    <property type="protein sequence ID" value="PHJ15083.1"/>
    <property type="molecule type" value="Genomic_DNA"/>
</dbReference>
<dbReference type="PANTHER" id="PTHR11638:SF18">
    <property type="entry name" value="HEAT SHOCK PROTEIN 104"/>
    <property type="match status" value="1"/>
</dbReference>
<evidence type="ECO:0000256" key="2">
    <source>
        <dbReference type="ARBA" id="ARBA00022840"/>
    </source>
</evidence>
<dbReference type="RefSeq" id="XP_067916817.1">
    <property type="nucleotide sequence ID" value="XM_068071206.1"/>
</dbReference>
<reference evidence="5 6" key="1">
    <citation type="journal article" date="2017" name="Int. J. Parasitol.">
        <title>The genome of the protozoan parasite Cystoisospora suis and a reverse vaccinology approach to identify vaccine candidates.</title>
        <authorList>
            <person name="Palmieri N."/>
            <person name="Shrestha A."/>
            <person name="Ruttkowski B."/>
            <person name="Beck T."/>
            <person name="Vogl C."/>
            <person name="Tomley F."/>
            <person name="Blake D.P."/>
            <person name="Joachim A."/>
        </authorList>
    </citation>
    <scope>NUCLEOTIDE SEQUENCE [LARGE SCALE GENOMIC DNA]</scope>
    <source>
        <strain evidence="5 6">Wien I</strain>
    </source>
</reference>
<dbReference type="SUPFAM" id="SSF52540">
    <property type="entry name" value="P-loop containing nucleoside triphosphate hydrolases"/>
    <property type="match status" value="1"/>
</dbReference>
<keyword evidence="1" id="KW-0547">Nucleotide-binding</keyword>
<evidence type="ECO:0000259" key="4">
    <source>
        <dbReference type="SMART" id="SM01086"/>
    </source>
</evidence>
<sequence>MVMMEIRKFFRPEMLNRLDDIIVFKALNNTDLRQVMSLQQEEVKLRLAEKRIDLHMTEKAVDHVVQEAFDPSYGARPLKRYIERHIVSQLSIKLLKGEIHPDTSVVCDWNESNHSWAWEVHPSTSSSFGLYSDTSAGGKPGVGGGLYPTSASTKKLLQQRKLSPTRRDEEDSSLAEADMVDSSDGYPPSLGGGGGLDSRTLSESSRTDSYTNRSSAMHAANNKKFRY</sequence>
<dbReference type="Gene3D" id="1.10.8.60">
    <property type="match status" value="1"/>
</dbReference>